<reference evidence="5 6" key="1">
    <citation type="journal article" date="2014" name="Nat. Genet.">
        <title>Whole-genome sequence of a flatfish provides insights into ZW sex chromosome evolution and adaptation to a benthic lifestyle.</title>
        <authorList>
            <person name="Chen S."/>
            <person name="Zhang G."/>
            <person name="Shao C."/>
            <person name="Huang Q."/>
            <person name="Liu G."/>
            <person name="Zhang P."/>
            <person name="Song W."/>
            <person name="An N."/>
            <person name="Chalopin D."/>
            <person name="Volff J.N."/>
            <person name="Hong Y."/>
            <person name="Li Q."/>
            <person name="Sha Z."/>
            <person name="Zhou H."/>
            <person name="Xie M."/>
            <person name="Yu Q."/>
            <person name="Liu Y."/>
            <person name="Xiang H."/>
            <person name="Wang N."/>
            <person name="Wu K."/>
            <person name="Yang C."/>
            <person name="Zhou Q."/>
            <person name="Liao X."/>
            <person name="Yang L."/>
            <person name="Hu Q."/>
            <person name="Zhang J."/>
            <person name="Meng L."/>
            <person name="Jin L."/>
            <person name="Tian Y."/>
            <person name="Lian J."/>
            <person name="Yang J."/>
            <person name="Miao G."/>
            <person name="Liu S."/>
            <person name="Liang Z."/>
            <person name="Yan F."/>
            <person name="Li Y."/>
            <person name="Sun B."/>
            <person name="Zhang H."/>
            <person name="Zhang J."/>
            <person name="Zhu Y."/>
            <person name="Du M."/>
            <person name="Zhao Y."/>
            <person name="Schartl M."/>
            <person name="Tang Q."/>
            <person name="Wang J."/>
        </authorList>
    </citation>
    <scope>NUCLEOTIDE SEQUENCE</scope>
</reference>
<feature type="compositionally biased region" description="Pro residues" evidence="3">
    <location>
        <begin position="398"/>
        <end position="407"/>
    </location>
</feature>
<sequence length="1569" mass="172800">MENSTLEPRSERIARYKAERRRELAERFGNVEELPSKWVRRDGKDGHNLEDQACTGTLNSDGFSVNGRTPRVTNGLEAGAPAESNYQGRQGSQDSVSLLSGEGHLLPGHDVPQLHTRVSVGQLKSALLEQTASEEQPEKVCPDHGRATSSLDLAVNPGPDGGRRRTRRYLPGGSVGSRKTSDRFRTQPITANEVEESSGLMDAEEETSAADVKTDDRAKMSVAAKMSLFKELEKSSSPEASAFLKPRSGGVCHERRVRRGNDQRFLTQPITTEEMVAISEPKPAVSTESQSGDVEPAEDVDESCKLSMTEKLALFNKLSLPGRSCPSHPDGPPERRRQKGARYRTQPITVDEVNLLEKGPVQLPAFHLSAHLSDRQQASSVNLKPSEVRHAQPKPEPEPSPGQPDPVPSLRGILKKSRTEDAAWNEMDSGPKDPLSKSHEQNGGGCERAAMQEIVAPPRRQRRAASGVVGGSVTAPPWRQRTRNRRETIACTPRRVSPEQDILQDDKSSPGATNKDLRCSGDARGKRHVQDTLVDRPHLHLETTNTSVTTEGTENHEVGPMCWTNLSFEAQEVSSPTNNPTPPQWRQKVKGVEDVSSQDKVEEVNGQNERKEKETGHRSKRGLRSPEPDANVTSQNKKHSAEAVPCTDEEMPGESVTESEAVQNSSLSAPPEEMKQEETPVCGPCTFDRGFYSDPPPPSACAPPACGDVTTAESEQDLGVVCQTNTHILSSAVAEHRRSVRPSRRTQGSRNPLRALAAREDIRQDYMGDRISASAEERAQAEKKRKNSSGSSSQVSAESYPPYSRLMLIHVKGSWHVQARLVEPSARSLNSGDCFLLVTPEHCIAWSGEFASDKEKAKALDLASFIHSHRDLGCQAPQLVHLEEGVNSDSSEAADFWDLLGGRTQYRGAGAPEEDELYELAVMESNCVYRLVDNRLVPHEQAWATVPTVSLLKSTEALVFDFGSEVYLWHGHDVSGSGRAVALQLTQQVWVGAYDYSNCRVNPLDPTQSNPSTQLRGEGRPDWSLFGVVSEHSETALFKEKFKDWSDRSGRTAGAAAVDHETKPESLLPQSNPLTPCDAKALVSGQSLDGDALVHNTVGGVDVPRGYGVLTLEDGPWKELKTLAVDTWHVQEFDDSEVPVESTGQLYEGDSYVVRWTYTISAVDKQMDGSYDCGSDAGQKEKMAFFLWRGRHSSASGRDTAAFLSIGMKNSEEAQVLVPQGQEPPCFLQLFQGGLVIHRGRHDEAPSAEWRLFCVRGELPEEGSLLEVDCCCAGLRSRGADVLLNSQKGVLYLWTGCKAQPSTREVAKRAVERLTQICPPELGLGKNSPVKVQAVDEGSEPTDFWTALGQMDRKAYDCMLQDPGKYNFTPRLFHLSASSGSFQGEELQSPSRLPGLVMAMPFVQESLYAAPQPALFLLDNHLEVYLWQRRQSEQTEGSAQAWSCWNSERMCAMQTALQYCKEMNPRRPPHAYLISEGSEPLTFTNVFPHWERRTGAHIQEGDTGRGKLTLVQDALAELMQTQHPLEELLRSPLPEGVDPQQLEVHLSDHDFQSVLEMNVPPSRAGSRLI</sequence>
<feature type="region of interest" description="Disordered" evidence="3">
    <location>
        <begin position="457"/>
        <end position="559"/>
    </location>
</feature>
<feature type="compositionally biased region" description="Basic and acidic residues" evidence="3">
    <location>
        <begin position="386"/>
        <end position="397"/>
    </location>
</feature>
<dbReference type="SUPFAM" id="SSF55753">
    <property type="entry name" value="Actin depolymerizing proteins"/>
    <property type="match status" value="5"/>
</dbReference>
<evidence type="ECO:0000256" key="1">
    <source>
        <dbReference type="ARBA" id="ARBA00008418"/>
    </source>
</evidence>
<evidence type="ECO:0000256" key="3">
    <source>
        <dbReference type="SAM" id="MobiDB-lite"/>
    </source>
</evidence>
<feature type="region of interest" description="Disordered" evidence="3">
    <location>
        <begin position="60"/>
        <end position="111"/>
    </location>
</feature>
<dbReference type="Gene3D" id="3.40.20.10">
    <property type="entry name" value="Severin"/>
    <property type="match status" value="5"/>
</dbReference>
<dbReference type="PANTHER" id="PTHR11977:SF119">
    <property type="entry name" value="SUPERVILLIN ISOFORM X1"/>
    <property type="match status" value="1"/>
</dbReference>
<dbReference type="Proteomes" id="UP000265120">
    <property type="component" value="Chromosome 17"/>
</dbReference>
<dbReference type="GO" id="GO:0015629">
    <property type="term" value="C:actin cytoskeleton"/>
    <property type="evidence" value="ECO:0007669"/>
    <property type="project" value="TreeGrafter"/>
</dbReference>
<dbReference type="SUPFAM" id="SSF47050">
    <property type="entry name" value="VHP, Villin headpiece domain"/>
    <property type="match status" value="1"/>
</dbReference>
<dbReference type="InterPro" id="IPR007122">
    <property type="entry name" value="Villin/Gelsolin"/>
</dbReference>
<dbReference type="GO" id="GO:0008154">
    <property type="term" value="P:actin polymerization or depolymerization"/>
    <property type="evidence" value="ECO:0007669"/>
    <property type="project" value="TreeGrafter"/>
</dbReference>
<feature type="region of interest" description="Disordered" evidence="3">
    <location>
        <begin position="571"/>
        <end position="662"/>
    </location>
</feature>
<reference evidence="5" key="3">
    <citation type="submission" date="2025-09" db="UniProtKB">
        <authorList>
            <consortium name="Ensembl"/>
        </authorList>
    </citation>
    <scope>IDENTIFICATION</scope>
</reference>
<dbReference type="SMART" id="SM00262">
    <property type="entry name" value="GEL"/>
    <property type="match status" value="4"/>
</dbReference>
<feature type="region of interest" description="Disordered" evidence="3">
    <location>
        <begin position="280"/>
        <end position="299"/>
    </location>
</feature>
<keyword evidence="2" id="KW-0009">Actin-binding</keyword>
<dbReference type="InParanoid" id="A0A3P8VNA7"/>
<dbReference type="GO" id="GO:0005546">
    <property type="term" value="F:phosphatidylinositol-4,5-bisphosphate binding"/>
    <property type="evidence" value="ECO:0007669"/>
    <property type="project" value="TreeGrafter"/>
</dbReference>
<evidence type="ECO:0000259" key="4">
    <source>
        <dbReference type="Pfam" id="PF00626"/>
    </source>
</evidence>
<feature type="region of interest" description="Disordered" evidence="3">
    <location>
        <begin position="733"/>
        <end position="761"/>
    </location>
</feature>
<feature type="compositionally biased region" description="Low complexity" evidence="3">
    <location>
        <begin position="788"/>
        <end position="798"/>
    </location>
</feature>
<evidence type="ECO:0000313" key="6">
    <source>
        <dbReference type="Proteomes" id="UP000265120"/>
    </source>
</evidence>
<keyword evidence="6" id="KW-1185">Reference proteome</keyword>
<dbReference type="GO" id="GO:0005737">
    <property type="term" value="C:cytoplasm"/>
    <property type="evidence" value="ECO:0007669"/>
    <property type="project" value="TreeGrafter"/>
</dbReference>
<feature type="compositionally biased region" description="Low complexity" evidence="3">
    <location>
        <begin position="542"/>
        <end position="552"/>
    </location>
</feature>
<evidence type="ECO:0000313" key="5">
    <source>
        <dbReference type="Ensembl" id="ENSCSEP00000015852.1"/>
    </source>
</evidence>
<accession>A0A3P8VNA7</accession>
<organism evidence="5 6">
    <name type="scientific">Cynoglossus semilaevis</name>
    <name type="common">Tongue sole</name>
    <dbReference type="NCBI Taxonomy" id="244447"/>
    <lineage>
        <taxon>Eukaryota</taxon>
        <taxon>Metazoa</taxon>
        <taxon>Chordata</taxon>
        <taxon>Craniata</taxon>
        <taxon>Vertebrata</taxon>
        <taxon>Euteleostomi</taxon>
        <taxon>Actinopterygii</taxon>
        <taxon>Neopterygii</taxon>
        <taxon>Teleostei</taxon>
        <taxon>Neoteleostei</taxon>
        <taxon>Acanthomorphata</taxon>
        <taxon>Carangaria</taxon>
        <taxon>Pleuronectiformes</taxon>
        <taxon>Pleuronectoidei</taxon>
        <taxon>Cynoglossidae</taxon>
        <taxon>Cynoglossinae</taxon>
        <taxon>Cynoglossus</taxon>
    </lineage>
</organism>
<feature type="compositionally biased region" description="Basic and acidic residues" evidence="3">
    <location>
        <begin position="136"/>
        <end position="146"/>
    </location>
</feature>
<dbReference type="GO" id="GO:0051016">
    <property type="term" value="P:barbed-end actin filament capping"/>
    <property type="evidence" value="ECO:0007669"/>
    <property type="project" value="TreeGrafter"/>
</dbReference>
<protein>
    <submittedName>
        <fullName evidence="5">Supervillin c</fullName>
    </submittedName>
</protein>
<dbReference type="GeneTree" id="ENSGT00940000166828"/>
<evidence type="ECO:0000256" key="2">
    <source>
        <dbReference type="ARBA" id="ARBA00023203"/>
    </source>
</evidence>
<dbReference type="InterPro" id="IPR007123">
    <property type="entry name" value="Gelsolin-like_dom"/>
</dbReference>
<feature type="compositionally biased region" description="Basic and acidic residues" evidence="3">
    <location>
        <begin position="590"/>
        <end position="617"/>
    </location>
</feature>
<feature type="compositionally biased region" description="Polar residues" evidence="3">
    <location>
        <begin position="84"/>
        <end position="98"/>
    </location>
</feature>
<feature type="region of interest" description="Disordered" evidence="3">
    <location>
        <begin position="130"/>
        <end position="213"/>
    </location>
</feature>
<name>A0A3P8VNA7_CYNSE</name>
<dbReference type="Pfam" id="PF00626">
    <property type="entry name" value="Gelsolin"/>
    <property type="match status" value="1"/>
</dbReference>
<feature type="domain" description="Gelsolin-like" evidence="4">
    <location>
        <begin position="819"/>
        <end position="876"/>
    </location>
</feature>
<dbReference type="GO" id="GO:0051014">
    <property type="term" value="P:actin filament severing"/>
    <property type="evidence" value="ECO:0007669"/>
    <property type="project" value="TreeGrafter"/>
</dbReference>
<feature type="region of interest" description="Disordered" evidence="3">
    <location>
        <begin position="319"/>
        <end position="346"/>
    </location>
</feature>
<dbReference type="Ensembl" id="ENSCSET00000016050.1">
    <property type="protein sequence ID" value="ENSCSEP00000015852.1"/>
    <property type="gene ID" value="ENSCSEG00000010189.1"/>
</dbReference>
<feature type="compositionally biased region" description="Basic and acidic residues" evidence="3">
    <location>
        <begin position="515"/>
        <end position="541"/>
    </location>
</feature>
<dbReference type="OMA" id="TIACTPM"/>
<comment type="similarity">
    <text evidence="1">Belongs to the villin/gelsolin family.</text>
</comment>
<feature type="region of interest" description="Disordered" evidence="3">
    <location>
        <begin position="374"/>
        <end position="445"/>
    </location>
</feature>
<dbReference type="CDD" id="cd11289">
    <property type="entry name" value="gelsolin_S2_like"/>
    <property type="match status" value="1"/>
</dbReference>
<dbReference type="PANTHER" id="PTHR11977">
    <property type="entry name" value="VILLIN"/>
    <property type="match status" value="1"/>
</dbReference>
<dbReference type="InterPro" id="IPR029006">
    <property type="entry name" value="ADF-H/Gelsolin-like_dom_sf"/>
</dbReference>
<feature type="region of interest" description="Disordered" evidence="3">
    <location>
        <begin position="774"/>
        <end position="798"/>
    </location>
</feature>
<dbReference type="Gene3D" id="1.10.950.10">
    <property type="entry name" value="Villin headpiece domain"/>
    <property type="match status" value="1"/>
</dbReference>
<feature type="compositionally biased region" description="Basic and acidic residues" evidence="3">
    <location>
        <begin position="429"/>
        <end position="440"/>
    </location>
</feature>
<dbReference type="GO" id="GO:0051015">
    <property type="term" value="F:actin filament binding"/>
    <property type="evidence" value="ECO:0007669"/>
    <property type="project" value="InterPro"/>
</dbReference>
<dbReference type="InterPro" id="IPR036886">
    <property type="entry name" value="Villin_headpiece_dom_sf"/>
</dbReference>
<dbReference type="STRING" id="244447.ENSCSEP00000015852"/>
<proteinExistence type="inferred from homology"/>
<reference evidence="5" key="2">
    <citation type="submission" date="2025-08" db="UniProtKB">
        <authorList>
            <consortium name="Ensembl"/>
        </authorList>
    </citation>
    <scope>IDENTIFICATION</scope>
</reference>